<evidence type="ECO:0000313" key="2">
    <source>
        <dbReference type="EMBL" id="KAG0591885.1"/>
    </source>
</evidence>
<name>A0A8T0J8Q6_CERPU</name>
<dbReference type="SUPFAM" id="SSF47473">
    <property type="entry name" value="EF-hand"/>
    <property type="match status" value="1"/>
</dbReference>
<dbReference type="PANTHER" id="PTHR35381">
    <property type="entry name" value="EF-HAND DOMAIN-CONTAINING PROTEIN"/>
    <property type="match status" value="1"/>
</dbReference>
<feature type="region of interest" description="Disordered" evidence="1">
    <location>
        <begin position="792"/>
        <end position="843"/>
    </location>
</feature>
<evidence type="ECO:0000313" key="3">
    <source>
        <dbReference type="Proteomes" id="UP000822688"/>
    </source>
</evidence>
<proteinExistence type="predicted"/>
<gene>
    <name evidence="2" type="ORF">KC19_1G209400</name>
</gene>
<feature type="region of interest" description="Disordered" evidence="1">
    <location>
        <begin position="30"/>
        <end position="52"/>
    </location>
</feature>
<dbReference type="AlphaFoldDB" id="A0A8T0J8Q6"/>
<sequence>MSHPRGTHGGGPKGYAHLCENCEPMKCGSTSKLSQGTLKSDAASRERQENLENQLSDDRRVLLAITVEIEDGCVEHIQLKEGDSAEAVAMKFCQDHALPEQFVAPLTEHIVNNIISISKENSDIVFNSHEEHISYEDQNSTLRGGAPFSPVMQGSDVVDSVPKPREYRGRSPVAAEASALLARREHRSNMDPPLMASQKVSRDQHCHLHLSRPCDECHKPILRKKKRRKRGRKKVSDRLLAPTVTSLAKIGRFEYNEKPRSPRPRPLSEAAKAVYMRLYTEYIRHEHRSRDEVRRSNASYEQNIRRRKMGLSKTTWRLTRMRGKAAKQYRNYGELLYAEGLTMRQNHLKAVADKQKHDEAKELAELQPKPKISKRAKNTKRGEDKVWSRLNEFKPKQDQLLELRHEVWESKLMECTFKPRINQNWKYDGRSEQDSVIDYGSRFEQLFRDAESRRRRRAEYMEWYPEGWTFQPTINRGLPNWPSMEGEWQLERCVFRRLLENASRVLEKKQMQERLAHRPLDPLTGRELYKPHTGRKPNNRNPAHFPIGDYLYKMKFAFDSKMRSLNDKDCKMKKELAECQYVGPTSQKLLRRLKERGLKQIFDLLDHDKDGIVDLTTANFDRLNDDVVEGLTRLMNVEGGQCEAKNKKLNFEQFVKLMLLAEKKYYCGLQLHLGLKHKIHGGERTFTFQSEMDRLSRNLAIKRRKYSTHNQWFKIIIDEFAKRQQKVEEWRKERQEQEMAACPFKPELKSTYRAVKRAPDPGSGSISETVSNIIDKVQQEVHGFYFQDERGGPELLGVPAPASPTPSSRAMATGRTSLSPSPTGRRRLCSTTHSKTRQEEISELDDLPKANNPVAKSSMFFSLMGA</sequence>
<dbReference type="Proteomes" id="UP000822688">
    <property type="component" value="Chromosome 1"/>
</dbReference>
<protein>
    <submittedName>
        <fullName evidence="2">Uncharacterized protein</fullName>
    </submittedName>
</protein>
<keyword evidence="3" id="KW-1185">Reference proteome</keyword>
<accession>A0A8T0J8Q6</accession>
<dbReference type="PANTHER" id="PTHR35381:SF1">
    <property type="entry name" value="EF-HAND DOMAIN-CONTAINING PROTEIN"/>
    <property type="match status" value="1"/>
</dbReference>
<organism evidence="2 3">
    <name type="scientific">Ceratodon purpureus</name>
    <name type="common">Fire moss</name>
    <name type="synonym">Dicranum purpureum</name>
    <dbReference type="NCBI Taxonomy" id="3225"/>
    <lineage>
        <taxon>Eukaryota</taxon>
        <taxon>Viridiplantae</taxon>
        <taxon>Streptophyta</taxon>
        <taxon>Embryophyta</taxon>
        <taxon>Bryophyta</taxon>
        <taxon>Bryophytina</taxon>
        <taxon>Bryopsida</taxon>
        <taxon>Dicranidae</taxon>
        <taxon>Pseudoditrichales</taxon>
        <taxon>Ditrichaceae</taxon>
        <taxon>Ceratodon</taxon>
    </lineage>
</organism>
<evidence type="ECO:0000256" key="1">
    <source>
        <dbReference type="SAM" id="MobiDB-lite"/>
    </source>
</evidence>
<dbReference type="InterPro" id="IPR011992">
    <property type="entry name" value="EF-hand-dom_pair"/>
</dbReference>
<comment type="caution">
    <text evidence="2">The sequence shown here is derived from an EMBL/GenBank/DDBJ whole genome shotgun (WGS) entry which is preliminary data.</text>
</comment>
<feature type="compositionally biased region" description="Basic and acidic residues" evidence="1">
    <location>
        <begin position="42"/>
        <end position="52"/>
    </location>
</feature>
<dbReference type="EMBL" id="CM026421">
    <property type="protein sequence ID" value="KAG0591885.1"/>
    <property type="molecule type" value="Genomic_DNA"/>
</dbReference>
<feature type="region of interest" description="Disordered" evidence="1">
    <location>
        <begin position="523"/>
        <end position="542"/>
    </location>
</feature>
<reference evidence="2" key="1">
    <citation type="submission" date="2020-06" db="EMBL/GenBank/DDBJ databases">
        <title>WGS assembly of Ceratodon purpureus strain R40.</title>
        <authorList>
            <person name="Carey S.B."/>
            <person name="Jenkins J."/>
            <person name="Shu S."/>
            <person name="Lovell J.T."/>
            <person name="Sreedasyam A."/>
            <person name="Maumus F."/>
            <person name="Tiley G.P."/>
            <person name="Fernandez-Pozo N."/>
            <person name="Barry K."/>
            <person name="Chen C."/>
            <person name="Wang M."/>
            <person name="Lipzen A."/>
            <person name="Daum C."/>
            <person name="Saski C.A."/>
            <person name="Payton A.C."/>
            <person name="Mcbreen J.C."/>
            <person name="Conrad R.E."/>
            <person name="Kollar L.M."/>
            <person name="Olsson S."/>
            <person name="Huttunen S."/>
            <person name="Landis J.B."/>
            <person name="Wickett N.J."/>
            <person name="Johnson M.G."/>
            <person name="Rensing S.A."/>
            <person name="Grimwood J."/>
            <person name="Schmutz J."/>
            <person name="Mcdaniel S.F."/>
        </authorList>
    </citation>
    <scope>NUCLEOTIDE SEQUENCE</scope>
    <source>
        <strain evidence="2">R40</strain>
    </source>
</reference>